<dbReference type="Proteomes" id="UP000092444">
    <property type="component" value="Unassembled WGS sequence"/>
</dbReference>
<reference evidence="1" key="1">
    <citation type="submission" date="2020-05" db="UniProtKB">
        <authorList>
            <consortium name="EnsemblMetazoa"/>
        </authorList>
    </citation>
    <scope>IDENTIFICATION</scope>
    <source>
        <strain evidence="1">Yale</strain>
    </source>
</reference>
<accession>A0A1B0F9V6</accession>
<dbReference type="EnsemblMetazoa" id="GMOY000285-RA">
    <property type="protein sequence ID" value="GMOY000285-PA"/>
    <property type="gene ID" value="GMOY000285"/>
</dbReference>
<organism evidence="1 2">
    <name type="scientific">Glossina morsitans morsitans</name>
    <name type="common">Savannah tsetse fly</name>
    <dbReference type="NCBI Taxonomy" id="37546"/>
    <lineage>
        <taxon>Eukaryota</taxon>
        <taxon>Metazoa</taxon>
        <taxon>Ecdysozoa</taxon>
        <taxon>Arthropoda</taxon>
        <taxon>Hexapoda</taxon>
        <taxon>Insecta</taxon>
        <taxon>Pterygota</taxon>
        <taxon>Neoptera</taxon>
        <taxon>Endopterygota</taxon>
        <taxon>Diptera</taxon>
        <taxon>Brachycera</taxon>
        <taxon>Muscomorpha</taxon>
        <taxon>Hippoboscoidea</taxon>
        <taxon>Glossinidae</taxon>
        <taxon>Glossina</taxon>
    </lineage>
</organism>
<proteinExistence type="predicted"/>
<protein>
    <submittedName>
        <fullName evidence="1">Fibronectin type-III domain-containing protein</fullName>
    </submittedName>
</protein>
<keyword evidence="2" id="KW-1185">Reference proteome</keyword>
<evidence type="ECO:0000313" key="1">
    <source>
        <dbReference type="EnsemblMetazoa" id="GMOY000285-PA"/>
    </source>
</evidence>
<name>A0A1B0F9V6_GLOMM</name>
<dbReference type="AlphaFoldDB" id="A0A1B0F9V6"/>
<dbReference type="EMBL" id="CCAG010016253">
    <property type="status" value="NOT_ANNOTATED_CDS"/>
    <property type="molecule type" value="Genomic_DNA"/>
</dbReference>
<sequence length="66" mass="7449">ATFLISNLEANTSYLVRAASRNLAPAKLREAARTKYEVLASRLLMRKVAPKKIQGNHIGLDFHHYL</sequence>
<evidence type="ECO:0000313" key="2">
    <source>
        <dbReference type="Proteomes" id="UP000092444"/>
    </source>
</evidence>